<dbReference type="InterPro" id="IPR017853">
    <property type="entry name" value="GH"/>
</dbReference>
<reference evidence="6 7" key="1">
    <citation type="journal article" date="2009" name="Appl. Environ. Microbiol.">
        <title>Three genomes from the phylum Acidobacteria provide insight into the lifestyles of these microorganisms in soils.</title>
        <authorList>
            <person name="Ward N.L."/>
            <person name="Challacombe J.F."/>
            <person name="Janssen P.H."/>
            <person name="Henrissat B."/>
            <person name="Coutinho P.M."/>
            <person name="Wu M."/>
            <person name="Xie G."/>
            <person name="Haft D.H."/>
            <person name="Sait M."/>
            <person name="Badger J."/>
            <person name="Barabote R.D."/>
            <person name="Bradley B."/>
            <person name="Brettin T.S."/>
            <person name="Brinkac L.M."/>
            <person name="Bruce D."/>
            <person name="Creasy T."/>
            <person name="Daugherty S.C."/>
            <person name="Davidsen T.M."/>
            <person name="DeBoy R.T."/>
            <person name="Detter J.C."/>
            <person name="Dodson R.J."/>
            <person name="Durkin A.S."/>
            <person name="Ganapathy A."/>
            <person name="Gwinn-Giglio M."/>
            <person name="Han C.S."/>
            <person name="Khouri H."/>
            <person name="Kiss H."/>
            <person name="Kothari S.P."/>
            <person name="Madupu R."/>
            <person name="Nelson K.E."/>
            <person name="Nelson W.C."/>
            <person name="Paulsen I."/>
            <person name="Penn K."/>
            <person name="Ren Q."/>
            <person name="Rosovitz M.J."/>
            <person name="Selengut J.D."/>
            <person name="Shrivastava S."/>
            <person name="Sullivan S.A."/>
            <person name="Tapia R."/>
            <person name="Thompson L.S."/>
            <person name="Watkins K.L."/>
            <person name="Yang Q."/>
            <person name="Yu C."/>
            <person name="Zafar N."/>
            <person name="Zhou L."/>
            <person name="Kuske C.R."/>
        </authorList>
    </citation>
    <scope>NUCLEOTIDE SEQUENCE [LARGE SCALE GENOMIC DNA]</scope>
    <source>
        <strain evidence="6 7">Ellin345</strain>
    </source>
</reference>
<dbReference type="PANTHER" id="PTHR10357">
    <property type="entry name" value="ALPHA-AMYLASE FAMILY MEMBER"/>
    <property type="match status" value="1"/>
</dbReference>
<dbReference type="SUPFAM" id="SSF51011">
    <property type="entry name" value="Glycosyl hydrolase domain"/>
    <property type="match status" value="1"/>
</dbReference>
<evidence type="ECO:0000313" key="6">
    <source>
        <dbReference type="EMBL" id="ABF41520.1"/>
    </source>
</evidence>
<evidence type="ECO:0000256" key="2">
    <source>
        <dbReference type="ARBA" id="ARBA00022801"/>
    </source>
</evidence>
<gene>
    <name evidence="6" type="ordered locus">Acid345_2519</name>
</gene>
<evidence type="ECO:0000256" key="3">
    <source>
        <dbReference type="ARBA" id="ARBA00023295"/>
    </source>
</evidence>
<keyword evidence="7" id="KW-1185">Reference proteome</keyword>
<sequence length="582" mass="67463">MTYSARIALAFFSLFLFLPKISFAVDQALNGYEPKWWKEAVVYQVYPRSFKDSNGDGIGDLKGITSKLDYLQSLGVDVIWLSPHYDSPNADNGYDIRDYEKVMKEFGTMADFDELLKGVKARGMRLVLDLVVNHTSDEHRWFVESRKSKDNPYRDYYIWRPGKDGGPPNNYTSFFSGSAWTLDPTTNEYYLHCFAVKQPDLNWDNPKVRQEVYSLMKFWLDKGVDGFRMDVIPFISKLPDLPDIPPEYRERPQYFYTQGPHLHEYLQEMNKEVLSKYDMMTVGEAFGVTLEGTPMLVDERRHELNMIFNFDAVRIGHPSTPWIGWTLPKLKAIYTDEDQKLDQHSWNTVFLSNHDNPRVVSAFGDDSPEWREKSAKLLATMVLTLKGTPFIYQGDELGMTNYPFKGIEDFDDIEVKNAWKEYVETGRISKEHFLDNARRVARDNSRTPIQWDDSSNGGFTTGKPWLAVNPNYKKINAAEEQKDKDSVYQYFQRMLAFRKTTKAFSYGDYKDLDPQNEKIFAYTRTLGKEKYLVVLNFSKDALKYSLPGVKAGKLVMSNEGAAEENATTLMMKGWEARVYRVE</sequence>
<dbReference type="EMBL" id="CP000360">
    <property type="protein sequence ID" value="ABF41520.1"/>
    <property type="molecule type" value="Genomic_DNA"/>
</dbReference>
<dbReference type="CDD" id="cd11333">
    <property type="entry name" value="AmyAc_SI_OligoGlu_DGase"/>
    <property type="match status" value="1"/>
</dbReference>
<proteinExistence type="inferred from homology"/>
<keyword evidence="4" id="KW-0732">Signal</keyword>
<dbReference type="Proteomes" id="UP000002432">
    <property type="component" value="Chromosome"/>
</dbReference>
<evidence type="ECO:0000256" key="1">
    <source>
        <dbReference type="ARBA" id="ARBA00008061"/>
    </source>
</evidence>
<dbReference type="GO" id="GO:0004556">
    <property type="term" value="F:alpha-amylase activity"/>
    <property type="evidence" value="ECO:0007669"/>
    <property type="project" value="TreeGrafter"/>
</dbReference>
<dbReference type="InterPro" id="IPR045857">
    <property type="entry name" value="O16G_dom_2"/>
</dbReference>
<dbReference type="Pfam" id="PF23915">
    <property type="entry name" value="SusG_C"/>
    <property type="match status" value="1"/>
</dbReference>
<dbReference type="SMART" id="SM00642">
    <property type="entry name" value="Aamy"/>
    <property type="match status" value="1"/>
</dbReference>
<name>Q1INN0_KORVE</name>
<feature type="domain" description="Glycosyl hydrolase family 13 catalytic" evidence="5">
    <location>
        <begin position="44"/>
        <end position="446"/>
    </location>
</feature>
<dbReference type="InterPro" id="IPR056300">
    <property type="entry name" value="SusG-like_C"/>
</dbReference>
<dbReference type="FunFam" id="2.60.40.1180:FF:000007">
    <property type="entry name" value="Sucrose isomerase"/>
    <property type="match status" value="1"/>
</dbReference>
<dbReference type="STRING" id="204669.Acid345_2519"/>
<evidence type="ECO:0000313" key="7">
    <source>
        <dbReference type="Proteomes" id="UP000002432"/>
    </source>
</evidence>
<evidence type="ECO:0000259" key="5">
    <source>
        <dbReference type="SMART" id="SM00642"/>
    </source>
</evidence>
<dbReference type="SUPFAM" id="SSF51445">
    <property type="entry name" value="(Trans)glycosidases"/>
    <property type="match status" value="1"/>
</dbReference>
<dbReference type="NCBIfam" id="NF008183">
    <property type="entry name" value="PRK10933.1"/>
    <property type="match status" value="1"/>
</dbReference>
<accession>Q1INN0</accession>
<feature type="signal peptide" evidence="4">
    <location>
        <begin position="1"/>
        <end position="24"/>
    </location>
</feature>
<dbReference type="eggNOG" id="COG0366">
    <property type="taxonomic scope" value="Bacteria"/>
</dbReference>
<keyword evidence="3" id="KW-0326">Glycosidase</keyword>
<dbReference type="HOGENOM" id="CLU_006462_2_3_0"/>
<dbReference type="GO" id="GO:0009313">
    <property type="term" value="P:oligosaccharide catabolic process"/>
    <property type="evidence" value="ECO:0007669"/>
    <property type="project" value="TreeGrafter"/>
</dbReference>
<dbReference type="FunFam" id="3.90.400.10:FF:000002">
    <property type="entry name" value="Sucrose isomerase"/>
    <property type="match status" value="1"/>
</dbReference>
<dbReference type="RefSeq" id="WP_011523321.1">
    <property type="nucleotide sequence ID" value="NC_008009.1"/>
</dbReference>
<dbReference type="Gene3D" id="3.20.20.80">
    <property type="entry name" value="Glycosidases"/>
    <property type="match status" value="1"/>
</dbReference>
<dbReference type="CAZy" id="GH13">
    <property type="family name" value="Glycoside Hydrolase Family 13"/>
</dbReference>
<dbReference type="OrthoDB" id="9805159at2"/>
<dbReference type="Gene3D" id="2.60.40.1180">
    <property type="entry name" value="Golgi alpha-mannosidase II"/>
    <property type="match status" value="1"/>
</dbReference>
<dbReference type="InterPro" id="IPR013780">
    <property type="entry name" value="Glyco_hydro_b"/>
</dbReference>
<keyword evidence="2" id="KW-0378">Hydrolase</keyword>
<feature type="chain" id="PRO_5004191774" evidence="4">
    <location>
        <begin position="25"/>
        <end position="582"/>
    </location>
</feature>
<comment type="similarity">
    <text evidence="1">Belongs to the glycosyl hydrolase 13 family.</text>
</comment>
<dbReference type="PANTHER" id="PTHR10357:SF184">
    <property type="entry name" value="OLIGO-1,6-GLUCOSIDASE 1"/>
    <property type="match status" value="1"/>
</dbReference>
<dbReference type="Pfam" id="PF00128">
    <property type="entry name" value="Alpha-amylase"/>
    <property type="match status" value="1"/>
</dbReference>
<dbReference type="KEGG" id="aba:Acid345_2519"/>
<dbReference type="Gene3D" id="3.90.400.10">
    <property type="entry name" value="Oligo-1,6-glucosidase, Domain 2"/>
    <property type="match status" value="1"/>
</dbReference>
<protein>
    <submittedName>
        <fullName evidence="6">Alpha amylase</fullName>
    </submittedName>
</protein>
<organism evidence="6 7">
    <name type="scientific">Koribacter versatilis (strain Ellin345)</name>
    <dbReference type="NCBI Taxonomy" id="204669"/>
    <lineage>
        <taxon>Bacteria</taxon>
        <taxon>Pseudomonadati</taxon>
        <taxon>Acidobacteriota</taxon>
        <taxon>Terriglobia</taxon>
        <taxon>Terriglobales</taxon>
        <taxon>Candidatus Korobacteraceae</taxon>
        <taxon>Candidatus Korobacter</taxon>
    </lineage>
</organism>
<dbReference type="FunFam" id="3.20.20.80:FF:000064">
    <property type="entry name" value="Oligo-1,6-glucosidase"/>
    <property type="match status" value="2"/>
</dbReference>
<evidence type="ECO:0000256" key="4">
    <source>
        <dbReference type="SAM" id="SignalP"/>
    </source>
</evidence>
<dbReference type="InterPro" id="IPR006047">
    <property type="entry name" value="GH13_cat_dom"/>
</dbReference>
<dbReference type="AlphaFoldDB" id="Q1INN0"/>
<dbReference type="EnsemblBacteria" id="ABF41520">
    <property type="protein sequence ID" value="ABF41520"/>
    <property type="gene ID" value="Acid345_2519"/>
</dbReference>